<dbReference type="GO" id="GO:0008234">
    <property type="term" value="F:cysteine-type peptidase activity"/>
    <property type="evidence" value="ECO:0007669"/>
    <property type="project" value="InterPro"/>
</dbReference>
<dbReference type="GO" id="GO:0006508">
    <property type="term" value="P:proteolysis"/>
    <property type="evidence" value="ECO:0007669"/>
    <property type="project" value="InterPro"/>
</dbReference>
<dbReference type="InterPro" id="IPR029030">
    <property type="entry name" value="Caspase-like_dom_sf"/>
</dbReference>
<dbReference type="Gene3D" id="3.40.50.10390">
    <property type="entry name" value="Gingipain r, domain 1"/>
    <property type="match status" value="1"/>
</dbReference>
<evidence type="ECO:0000313" key="3">
    <source>
        <dbReference type="EMBL" id="PTN08527.1"/>
    </source>
</evidence>
<dbReference type="Proteomes" id="UP000243525">
    <property type="component" value="Unassembled WGS sequence"/>
</dbReference>
<accession>A0A2T5C1J9</accession>
<keyword evidence="4" id="KW-1185">Reference proteome</keyword>
<reference evidence="3 4" key="1">
    <citation type="submission" date="2018-04" db="EMBL/GenBank/DDBJ databases">
        <title>Genomic Encyclopedia of Archaeal and Bacterial Type Strains, Phase II (KMG-II): from individual species to whole genera.</title>
        <authorList>
            <person name="Goeker M."/>
        </authorList>
    </citation>
    <scope>NUCLEOTIDE SEQUENCE [LARGE SCALE GENOMIC DNA]</scope>
    <source>
        <strain evidence="3 4">DSM 28823</strain>
    </source>
</reference>
<dbReference type="EMBL" id="QAAD01000008">
    <property type="protein sequence ID" value="PTN08527.1"/>
    <property type="molecule type" value="Genomic_DNA"/>
</dbReference>
<dbReference type="AlphaFoldDB" id="A0A2T5C1J9"/>
<dbReference type="Gene3D" id="3.40.50.1460">
    <property type="match status" value="1"/>
</dbReference>
<gene>
    <name evidence="3" type="ORF">C8N47_10884</name>
</gene>
<sequence>MFNFVIAPNTLKHRMTKTQYLILILFFISKLLLTVSLSTASPVEKETPRRELRNLDYNSVLSEGNWVKISTSGCGIYKIKYSMLESWGFTNPEAVGVYGNGGFMLSKVNAVSLSSDLMQNAIWHAQDGDGEDCLFFYSTGTIRWTFNEQLNAFTHQSNDYADKAVYYLSDQGPAKLVELVDDDVVVLTDTVSQYADYQLYEQDLENLIQSGRDWYGDRFQPGRTINYSFPIKNSVADRPVNVLVKAAGRSSGSSSFSVLWNGNRQQLISFQGVDTGSQLTEYARSGQTRFSVYSGLATSVVGLTYNSSNSSALGWLDYIELNCWRRLEYEDDPLFFRNPETVGEGRGSLYQIEGLNDHAQVWDITDYLNARHIRLSWSGNTATFVAASDSLREFVVFDPTGEIPEPQIVGPVDNQNLHGLTVPGMLILCHADFRQQADELALFHEQHQLSAAVVDVEQIYNEFSSGIADVAGIRNFIRYCYEKSKQTTGDLKYVLLFGDGSYDSKDVSGQGFNFIPTYQSANSLLPTSSFVTDDFYVLLEVGEGEAEGSMDLAIGRIPAQTTTEAEAVVSKIIRYSSEEAMGEWRNVICFIGDDEDSNIHAYQAENLAENVVASQPAFVVDKIYFDAFEQQTSPSGETYPDVTSAINGRVKKGTLILNYTGHANEIALAEEKVLTTDEIDAWTNENKLPVFITATCEFSRFDADEQSGGEHILFNANGGAVALFSTTRIVYSSPNYVLNSQLYKHFFQVDDQGQYLAMGEVVRRTKNALSSGINKRNFMLLGDPAMRLAIPQYNVVTTSVNGLPPTQISEPIAALTKVEVEGEVTDNDGNRLTNFNGQLIPVVYDKARQTQTLGNDGEEPFEYISRNNPIYKGLATVENGKFAFSFLVPKDVSYAEGTGKIVYYAYSAELDAHGATTDLPIGASTDSSLDDSDGPQIGLYLNTSSFESGDQVGANSILYLDLFDRSGINTLGTGIGHDITAVLDGDYSNIIVLNDYYLAGLDDYTSGSVVYPLTGLEEGEHTLTVKVWDVFNNSTEITVRFVVSEALSIQDVVCYPNPMSDQANFRIIHNQPDELLDVRIEFFDSKGSVVDILEKSLVSNGVETPVISWRLSDRQLMVRNGSYFYRVILKNTEGAQNSQSGTIIILRR</sequence>
<organism evidence="3 4">
    <name type="scientific">Mangrovibacterium marinum</name>
    <dbReference type="NCBI Taxonomy" id="1639118"/>
    <lineage>
        <taxon>Bacteria</taxon>
        <taxon>Pseudomonadati</taxon>
        <taxon>Bacteroidota</taxon>
        <taxon>Bacteroidia</taxon>
        <taxon>Marinilabiliales</taxon>
        <taxon>Prolixibacteraceae</taxon>
        <taxon>Mangrovibacterium</taxon>
    </lineage>
</organism>
<dbReference type="InterPro" id="IPR001769">
    <property type="entry name" value="Gingipain"/>
</dbReference>
<proteinExistence type="predicted"/>
<name>A0A2T5C1J9_9BACT</name>
<evidence type="ECO:0000256" key="1">
    <source>
        <dbReference type="ARBA" id="ARBA00022729"/>
    </source>
</evidence>
<feature type="domain" description="Gingipain" evidence="2">
    <location>
        <begin position="425"/>
        <end position="788"/>
    </location>
</feature>
<keyword evidence="1" id="KW-0732">Signal</keyword>
<dbReference type="NCBIfam" id="NF033707">
    <property type="entry name" value="T9SS_sortase"/>
    <property type="match status" value="1"/>
</dbReference>
<dbReference type="InterPro" id="IPR029031">
    <property type="entry name" value="Gingipain_N_sf"/>
</dbReference>
<dbReference type="CDD" id="cd02258">
    <property type="entry name" value="Peptidase_C25_N"/>
    <property type="match status" value="1"/>
</dbReference>
<dbReference type="Pfam" id="PF01364">
    <property type="entry name" value="Peptidase_C25"/>
    <property type="match status" value="1"/>
</dbReference>
<evidence type="ECO:0000313" key="4">
    <source>
        <dbReference type="Proteomes" id="UP000243525"/>
    </source>
</evidence>
<protein>
    <submittedName>
        <fullName evidence="3">Peptidase C25-like protein</fullName>
    </submittedName>
</protein>
<comment type="caution">
    <text evidence="3">The sequence shown here is derived from an EMBL/GenBank/DDBJ whole genome shotgun (WGS) entry which is preliminary data.</text>
</comment>
<dbReference type="SUPFAM" id="SSF52129">
    <property type="entry name" value="Caspase-like"/>
    <property type="match status" value="1"/>
</dbReference>
<evidence type="ECO:0000259" key="2">
    <source>
        <dbReference type="Pfam" id="PF01364"/>
    </source>
</evidence>